<evidence type="ECO:0000256" key="2">
    <source>
        <dbReference type="ARBA" id="ARBA00010794"/>
    </source>
</evidence>
<proteinExistence type="inferred from homology"/>
<evidence type="ECO:0000256" key="9">
    <source>
        <dbReference type="ARBA" id="ARBA00022989"/>
    </source>
</evidence>
<keyword evidence="9 11" id="KW-1133">Transmembrane helix</keyword>
<keyword evidence="4" id="KW-0934">Plastid</keyword>
<evidence type="ECO:0000313" key="13">
    <source>
        <dbReference type="Proteomes" id="UP001324115"/>
    </source>
</evidence>
<keyword evidence="3" id="KW-0150">Chloroplast</keyword>
<keyword evidence="10 11" id="KW-0472">Membrane</keyword>
<organism evidence="12 13">
    <name type="scientific">Quercus rubra</name>
    <name type="common">Northern red oak</name>
    <name type="synonym">Quercus borealis</name>
    <dbReference type="NCBI Taxonomy" id="3512"/>
    <lineage>
        <taxon>Eukaryota</taxon>
        <taxon>Viridiplantae</taxon>
        <taxon>Streptophyta</taxon>
        <taxon>Embryophyta</taxon>
        <taxon>Tracheophyta</taxon>
        <taxon>Spermatophyta</taxon>
        <taxon>Magnoliopsida</taxon>
        <taxon>eudicotyledons</taxon>
        <taxon>Gunneridae</taxon>
        <taxon>Pentapetalae</taxon>
        <taxon>rosids</taxon>
        <taxon>fabids</taxon>
        <taxon>Fagales</taxon>
        <taxon>Fagaceae</taxon>
        <taxon>Quercus</taxon>
    </lineage>
</organism>
<reference evidence="12 13" key="1">
    <citation type="journal article" date="2023" name="G3 (Bethesda)">
        <title>A haplotype-resolved chromosome-scale genome for Quercus rubra L. provides insights into the genetics of adaptive traits for red oak species.</title>
        <authorList>
            <person name="Kapoor B."/>
            <person name="Jenkins J."/>
            <person name="Schmutz J."/>
            <person name="Zhebentyayeva T."/>
            <person name="Kuelheim C."/>
            <person name="Coggeshall M."/>
            <person name="Heim C."/>
            <person name="Lasky J.R."/>
            <person name="Leites L."/>
            <person name="Islam-Faridi N."/>
            <person name="Romero-Severson J."/>
            <person name="DeLeo V.L."/>
            <person name="Lucas S.M."/>
            <person name="Lazic D."/>
            <person name="Gailing O."/>
            <person name="Carlson J."/>
            <person name="Staton M."/>
        </authorList>
    </citation>
    <scope>NUCLEOTIDE SEQUENCE [LARGE SCALE GENOMIC DNA]</scope>
    <source>
        <strain evidence="12">Pseudo-F2</strain>
    </source>
</reference>
<protein>
    <submittedName>
        <fullName evidence="12">Uncharacterized protein</fullName>
    </submittedName>
</protein>
<evidence type="ECO:0000256" key="8">
    <source>
        <dbReference type="ARBA" id="ARBA00022946"/>
    </source>
</evidence>
<comment type="subcellular location">
    <subcellularLocation>
        <location evidence="1">Plastid</location>
        <location evidence="1">Chloroplast membrane</location>
        <topology evidence="1">Multi-pass membrane protein</topology>
    </subcellularLocation>
</comment>
<keyword evidence="6 11" id="KW-0812">Transmembrane</keyword>
<evidence type="ECO:0000256" key="1">
    <source>
        <dbReference type="ARBA" id="ARBA00004508"/>
    </source>
</evidence>
<accession>A0AAN7GCN5</accession>
<dbReference type="InterPro" id="IPR039606">
    <property type="entry name" value="Phytol/farnesol_kinase"/>
</dbReference>
<evidence type="ECO:0000256" key="10">
    <source>
        <dbReference type="ARBA" id="ARBA00023136"/>
    </source>
</evidence>
<dbReference type="EMBL" id="JAXUIC010000001">
    <property type="protein sequence ID" value="KAK4606019.1"/>
    <property type="molecule type" value="Genomic_DNA"/>
</dbReference>
<evidence type="ECO:0000256" key="3">
    <source>
        <dbReference type="ARBA" id="ARBA00022528"/>
    </source>
</evidence>
<feature type="transmembrane region" description="Helical" evidence="11">
    <location>
        <begin position="226"/>
        <end position="248"/>
    </location>
</feature>
<sequence>MAATTVFIFSPINSSSTFDLLAPKIKSQFGLGRNSNTPSLLSGSTISLSPSPNSPHRTININSISSVCGFGLRLGAISSGRILNRDLKPLAATMLPENPVVSDICAASLTGCIALSLLRFWGEIANRGIFDKKLNRKLVHISVGLVFMLCWPMFSSGYRGSILAGLVPGINIIRMLLLGLGIMKDEAIVKSMSRNGDHRELLRGPLYYASTISLACIIYWRTSPIGIAAICNLCAGDGFADIVGRRFGSHKIPYNRNKSLIGSIAMVSAGFLASIGYMYYFSSFGFLQARWEMVLGFLVVSLASALVETLPISTELDDNLTVPLTSILVGILVF</sequence>
<dbReference type="AlphaFoldDB" id="A0AAN7GCN5"/>
<dbReference type="PANTHER" id="PTHR32523">
    <property type="entry name" value="PHYTOL KINASE 1, CHLOROPLASTIC"/>
    <property type="match status" value="1"/>
</dbReference>
<name>A0AAN7GCN5_QUERU</name>
<gene>
    <name evidence="12" type="ORF">RGQ29_000347</name>
</gene>
<comment type="similarity">
    <text evidence="2">Belongs to the polyprenol kinase family.</text>
</comment>
<dbReference type="GO" id="GO:0016301">
    <property type="term" value="F:kinase activity"/>
    <property type="evidence" value="ECO:0007669"/>
    <property type="project" value="UniProtKB-KW"/>
</dbReference>
<evidence type="ECO:0000256" key="5">
    <source>
        <dbReference type="ARBA" id="ARBA00022679"/>
    </source>
</evidence>
<evidence type="ECO:0000256" key="6">
    <source>
        <dbReference type="ARBA" id="ARBA00022692"/>
    </source>
</evidence>
<keyword evidence="8" id="KW-0809">Transit peptide</keyword>
<dbReference type="Proteomes" id="UP001324115">
    <property type="component" value="Unassembled WGS sequence"/>
</dbReference>
<keyword evidence="5" id="KW-0808">Transferase</keyword>
<feature type="transmembrane region" description="Helical" evidence="11">
    <location>
        <begin position="260"/>
        <end position="281"/>
    </location>
</feature>
<feature type="transmembrane region" description="Helical" evidence="11">
    <location>
        <begin position="138"/>
        <end position="154"/>
    </location>
</feature>
<keyword evidence="7" id="KW-0418">Kinase</keyword>
<evidence type="ECO:0000256" key="7">
    <source>
        <dbReference type="ARBA" id="ARBA00022777"/>
    </source>
</evidence>
<dbReference type="PANTHER" id="PTHR32523:SF7">
    <property type="entry name" value="FARNESOL KINASE, CHLOROPLASTIC"/>
    <property type="match status" value="1"/>
</dbReference>
<feature type="transmembrane region" description="Helical" evidence="11">
    <location>
        <begin position="160"/>
        <end position="180"/>
    </location>
</feature>
<keyword evidence="13" id="KW-1185">Reference proteome</keyword>
<dbReference type="GO" id="GO:0031969">
    <property type="term" value="C:chloroplast membrane"/>
    <property type="evidence" value="ECO:0007669"/>
    <property type="project" value="UniProtKB-SubCell"/>
</dbReference>
<feature type="transmembrane region" description="Helical" evidence="11">
    <location>
        <begin position="293"/>
        <end position="310"/>
    </location>
</feature>
<evidence type="ECO:0000256" key="11">
    <source>
        <dbReference type="SAM" id="Phobius"/>
    </source>
</evidence>
<comment type="caution">
    <text evidence="12">The sequence shown here is derived from an EMBL/GenBank/DDBJ whole genome shotgun (WGS) entry which is preliminary data.</text>
</comment>
<evidence type="ECO:0000313" key="12">
    <source>
        <dbReference type="EMBL" id="KAK4606019.1"/>
    </source>
</evidence>
<evidence type="ECO:0000256" key="4">
    <source>
        <dbReference type="ARBA" id="ARBA00022640"/>
    </source>
</evidence>